<evidence type="ECO:0000256" key="3">
    <source>
        <dbReference type="ARBA" id="ARBA00022490"/>
    </source>
</evidence>
<dbReference type="PANTHER" id="PTHR43109:SF2">
    <property type="entry name" value="NUCLEOSIDE DIPHOSPHATE KINASE 7"/>
    <property type="match status" value="1"/>
</dbReference>
<comment type="caution">
    <text evidence="8">The sequence shown here is derived from an EMBL/GenBank/DDBJ whole genome shotgun (WGS) entry which is preliminary data.</text>
</comment>
<keyword evidence="9" id="KW-1185">Reference proteome</keyword>
<comment type="subcellular location">
    <subcellularLocation>
        <location evidence="1">Cell projection</location>
        <location evidence="1">Cilium</location>
    </subcellularLocation>
    <subcellularLocation>
        <location evidence="2">Cytoplasm</location>
        <location evidence="2">Cytoskeleton</location>
    </subcellularLocation>
</comment>
<proteinExistence type="inferred from homology"/>
<evidence type="ECO:0000256" key="2">
    <source>
        <dbReference type="ARBA" id="ARBA00004245"/>
    </source>
</evidence>
<keyword evidence="4" id="KW-0206">Cytoskeleton</keyword>
<dbReference type="AlphaFoldDB" id="A0A2R5GCG6"/>
<protein>
    <submittedName>
        <fullName evidence="8">Nucleoside diphosphate kinase 7</fullName>
    </submittedName>
</protein>
<organism evidence="8 9">
    <name type="scientific">Hondaea fermentalgiana</name>
    <dbReference type="NCBI Taxonomy" id="2315210"/>
    <lineage>
        <taxon>Eukaryota</taxon>
        <taxon>Sar</taxon>
        <taxon>Stramenopiles</taxon>
        <taxon>Bigyra</taxon>
        <taxon>Labyrinthulomycetes</taxon>
        <taxon>Thraustochytrida</taxon>
        <taxon>Thraustochytriidae</taxon>
        <taxon>Hondaea</taxon>
    </lineage>
</organism>
<keyword evidence="8" id="KW-0808">Transferase</keyword>
<evidence type="ECO:0000256" key="1">
    <source>
        <dbReference type="ARBA" id="ARBA00004138"/>
    </source>
</evidence>
<reference evidence="8 9" key="1">
    <citation type="submission" date="2017-12" db="EMBL/GenBank/DDBJ databases">
        <title>Sequencing, de novo assembly and annotation of complete genome of a new Thraustochytrid species, strain FCC1311.</title>
        <authorList>
            <person name="Sedici K."/>
            <person name="Godart F."/>
            <person name="Aiese Cigliano R."/>
            <person name="Sanseverino W."/>
            <person name="Barakat M."/>
            <person name="Ortet P."/>
            <person name="Marechal E."/>
            <person name="Cagnac O."/>
            <person name="Amato A."/>
        </authorList>
    </citation>
    <scope>NUCLEOTIDE SEQUENCE [LARGE SCALE GENOMIC DNA]</scope>
</reference>
<dbReference type="InterPro" id="IPR034907">
    <property type="entry name" value="NDK-like_dom"/>
</dbReference>
<dbReference type="EMBL" id="BEYU01000019">
    <property type="protein sequence ID" value="GBG26293.1"/>
    <property type="molecule type" value="Genomic_DNA"/>
</dbReference>
<keyword evidence="5" id="KW-0966">Cell projection</keyword>
<dbReference type="SMART" id="SM00562">
    <property type="entry name" value="NDK"/>
    <property type="match status" value="1"/>
</dbReference>
<evidence type="ECO:0000313" key="8">
    <source>
        <dbReference type="EMBL" id="GBG26293.1"/>
    </source>
</evidence>
<dbReference type="CDD" id="cd04412">
    <property type="entry name" value="NDPk7B"/>
    <property type="match status" value="1"/>
</dbReference>
<dbReference type="SUPFAM" id="SSF54919">
    <property type="entry name" value="Nucleoside diphosphate kinase, NDK"/>
    <property type="match status" value="1"/>
</dbReference>
<dbReference type="InterPro" id="IPR036850">
    <property type="entry name" value="NDK-like_dom_sf"/>
</dbReference>
<comment type="similarity">
    <text evidence="6">Belongs to the NDK family.</text>
</comment>
<dbReference type="Gene3D" id="3.30.70.141">
    <property type="entry name" value="Nucleoside diphosphate kinase-like domain"/>
    <property type="match status" value="1"/>
</dbReference>
<dbReference type="FunFam" id="3.30.70.141:FF:000004">
    <property type="entry name" value="Nucleoside diphosphate kinase 7"/>
    <property type="match status" value="1"/>
</dbReference>
<dbReference type="InterPro" id="IPR006602">
    <property type="entry name" value="DM10_dom"/>
</dbReference>
<keyword evidence="8" id="KW-0418">Kinase</keyword>
<name>A0A2R5GCG6_9STRA</name>
<dbReference type="OrthoDB" id="270127at2759"/>
<evidence type="ECO:0000259" key="7">
    <source>
        <dbReference type="PROSITE" id="PS51336"/>
    </source>
</evidence>
<evidence type="ECO:0000256" key="4">
    <source>
        <dbReference type="ARBA" id="ARBA00023212"/>
    </source>
</evidence>
<dbReference type="InterPro" id="IPR037993">
    <property type="entry name" value="NDPk7B"/>
</dbReference>
<sequence length="348" mass="38207">MVDAVEYKFKVEWYDELAGRPRPYVLTYFENPGSAPNEVAIFDLTKKRVFLKRGPYDDVSLSDLFQGAQVTVYARQFKVTAYADEKTRAAFTSDRGLVTAIVPASYYRDFGRVLTIAQEAGFSLTKLKTVGEPGSYGSVAMAIEFVGPTGGARTDEDLREALFRGAPEECCRAAEVRASDAETNATLFNGPSSTATFDNCSLLLIKPHAVRAGHTGPLVSALIDANFEVSAMQLFTLSRSEVENFTEVYKGVINASEYSNMTLELSSGPCVAIEVRAESCVRELRELCGPHDVEVAKALRPNTLRARFGIDKVQNAVHCTDLPEDGLLECQYFFDIMVAQVASDAIHK</sequence>
<evidence type="ECO:0000256" key="5">
    <source>
        <dbReference type="ARBA" id="ARBA00023273"/>
    </source>
</evidence>
<keyword evidence="3" id="KW-0963">Cytoplasm</keyword>
<dbReference type="PROSITE" id="PS51336">
    <property type="entry name" value="DM10"/>
    <property type="match status" value="1"/>
</dbReference>
<evidence type="ECO:0000313" key="9">
    <source>
        <dbReference type="Proteomes" id="UP000241890"/>
    </source>
</evidence>
<dbReference type="PROSITE" id="PS51374">
    <property type="entry name" value="NDPK_LIKE"/>
    <property type="match status" value="1"/>
</dbReference>
<dbReference type="PANTHER" id="PTHR43109">
    <property type="entry name" value="NUCLEOSIDE DIPHOSPHATE KINASE 7"/>
    <property type="match status" value="1"/>
</dbReference>
<gene>
    <name evidence="8" type="ORF">FCC1311_025142</name>
</gene>
<dbReference type="Pfam" id="PF00334">
    <property type="entry name" value="NDK"/>
    <property type="match status" value="1"/>
</dbReference>
<comment type="caution">
    <text evidence="6">Lacks conserved residue(s) required for the propagation of feature annotation.</text>
</comment>
<dbReference type="InParanoid" id="A0A2R5GCG6"/>
<dbReference type="GO" id="GO:0005879">
    <property type="term" value="C:axonemal microtubule"/>
    <property type="evidence" value="ECO:0007669"/>
    <property type="project" value="TreeGrafter"/>
</dbReference>
<dbReference type="GO" id="GO:0016301">
    <property type="term" value="F:kinase activity"/>
    <property type="evidence" value="ECO:0007669"/>
    <property type="project" value="UniProtKB-KW"/>
</dbReference>
<feature type="domain" description="DM10" evidence="7">
    <location>
        <begin position="3"/>
        <end position="95"/>
    </location>
</feature>
<accession>A0A2R5GCG6</accession>
<dbReference type="SMART" id="SM00676">
    <property type="entry name" value="DM10"/>
    <property type="match status" value="1"/>
</dbReference>
<dbReference type="Proteomes" id="UP000241890">
    <property type="component" value="Unassembled WGS sequence"/>
</dbReference>
<evidence type="ECO:0000256" key="6">
    <source>
        <dbReference type="PROSITE-ProRule" id="PRU00706"/>
    </source>
</evidence>